<dbReference type="PRINTS" id="PR00260">
    <property type="entry name" value="CHEMTRNSDUCR"/>
</dbReference>
<protein>
    <submittedName>
        <fullName evidence="8">Methyl-accepting chemotaxis protein CtpH</fullName>
    </submittedName>
</protein>
<dbReference type="OrthoDB" id="9772755at2"/>
<dbReference type="PROSITE" id="PS50885">
    <property type="entry name" value="HAMP"/>
    <property type="match status" value="1"/>
</dbReference>
<evidence type="ECO:0000313" key="8">
    <source>
        <dbReference type="EMBL" id="QDU35471.1"/>
    </source>
</evidence>
<feature type="domain" description="HAMP" evidence="7">
    <location>
        <begin position="322"/>
        <end position="374"/>
    </location>
</feature>
<dbReference type="FunFam" id="1.10.287.950:FF:000001">
    <property type="entry name" value="Methyl-accepting chemotaxis sensory transducer"/>
    <property type="match status" value="1"/>
</dbReference>
<name>A0A517YZ15_9BACT</name>
<keyword evidence="9" id="KW-1185">Reference proteome</keyword>
<feature type="domain" description="Methyl-accepting transducer" evidence="6">
    <location>
        <begin position="379"/>
        <end position="615"/>
    </location>
</feature>
<accession>A0A517YZ15</accession>
<keyword evidence="5" id="KW-0472">Membrane</keyword>
<comment type="similarity">
    <text evidence="3">Belongs to the methyl-accepting chemotaxis (MCP) protein family.</text>
</comment>
<dbReference type="GO" id="GO:0007165">
    <property type="term" value="P:signal transduction"/>
    <property type="evidence" value="ECO:0007669"/>
    <property type="project" value="UniProtKB-KW"/>
</dbReference>
<dbReference type="AlphaFoldDB" id="A0A517YZ15"/>
<dbReference type="GO" id="GO:0004888">
    <property type="term" value="F:transmembrane signaling receptor activity"/>
    <property type="evidence" value="ECO:0007669"/>
    <property type="project" value="InterPro"/>
</dbReference>
<organism evidence="8 9">
    <name type="scientific">Poriferisphaera corsica</name>
    <dbReference type="NCBI Taxonomy" id="2528020"/>
    <lineage>
        <taxon>Bacteria</taxon>
        <taxon>Pseudomonadati</taxon>
        <taxon>Planctomycetota</taxon>
        <taxon>Phycisphaerae</taxon>
        <taxon>Phycisphaerales</taxon>
        <taxon>Phycisphaeraceae</taxon>
        <taxon>Poriferisphaera</taxon>
    </lineage>
</organism>
<keyword evidence="2 4" id="KW-0807">Transducer</keyword>
<dbReference type="RefSeq" id="WP_145080868.1">
    <property type="nucleotide sequence ID" value="NZ_CP036425.1"/>
</dbReference>
<reference evidence="8 9" key="1">
    <citation type="submission" date="2019-02" db="EMBL/GenBank/DDBJ databases">
        <title>Deep-cultivation of Planctomycetes and their phenomic and genomic characterization uncovers novel biology.</title>
        <authorList>
            <person name="Wiegand S."/>
            <person name="Jogler M."/>
            <person name="Boedeker C."/>
            <person name="Pinto D."/>
            <person name="Vollmers J."/>
            <person name="Rivas-Marin E."/>
            <person name="Kohn T."/>
            <person name="Peeters S.H."/>
            <person name="Heuer A."/>
            <person name="Rast P."/>
            <person name="Oberbeckmann S."/>
            <person name="Bunk B."/>
            <person name="Jeske O."/>
            <person name="Meyerdierks A."/>
            <person name="Storesund J.E."/>
            <person name="Kallscheuer N."/>
            <person name="Luecker S."/>
            <person name="Lage O.M."/>
            <person name="Pohl T."/>
            <person name="Merkel B.J."/>
            <person name="Hornburger P."/>
            <person name="Mueller R.-W."/>
            <person name="Bruemmer F."/>
            <person name="Labrenz M."/>
            <person name="Spormann A.M."/>
            <person name="Op den Camp H."/>
            <person name="Overmann J."/>
            <person name="Amann R."/>
            <person name="Jetten M.S.M."/>
            <person name="Mascher T."/>
            <person name="Medema M.H."/>
            <person name="Devos D.P."/>
            <person name="Kaster A.-K."/>
            <person name="Ovreas L."/>
            <person name="Rohde M."/>
            <person name="Galperin M.Y."/>
            <person name="Jogler C."/>
        </authorList>
    </citation>
    <scope>NUCLEOTIDE SEQUENCE [LARGE SCALE GENOMIC DNA]</scope>
    <source>
        <strain evidence="8 9">KS4</strain>
    </source>
</reference>
<dbReference type="Pfam" id="PF00015">
    <property type="entry name" value="MCPsignal"/>
    <property type="match status" value="1"/>
</dbReference>
<dbReference type="GO" id="GO:0016020">
    <property type="term" value="C:membrane"/>
    <property type="evidence" value="ECO:0007669"/>
    <property type="project" value="UniProtKB-SubCell"/>
</dbReference>
<dbReference type="PANTHER" id="PTHR32089:SF112">
    <property type="entry name" value="LYSOZYME-LIKE PROTEIN-RELATED"/>
    <property type="match status" value="1"/>
</dbReference>
<evidence type="ECO:0000256" key="4">
    <source>
        <dbReference type="PROSITE-ProRule" id="PRU00284"/>
    </source>
</evidence>
<dbReference type="Pfam" id="PF14827">
    <property type="entry name" value="dCache_3"/>
    <property type="match status" value="1"/>
</dbReference>
<dbReference type="GO" id="GO:0006935">
    <property type="term" value="P:chemotaxis"/>
    <property type="evidence" value="ECO:0007669"/>
    <property type="project" value="InterPro"/>
</dbReference>
<evidence type="ECO:0000313" key="9">
    <source>
        <dbReference type="Proteomes" id="UP000317369"/>
    </source>
</evidence>
<evidence type="ECO:0000256" key="3">
    <source>
        <dbReference type="ARBA" id="ARBA00029447"/>
    </source>
</evidence>
<dbReference type="Pfam" id="PF00672">
    <property type="entry name" value="HAMP"/>
    <property type="match status" value="1"/>
</dbReference>
<evidence type="ECO:0000259" key="7">
    <source>
        <dbReference type="PROSITE" id="PS50885"/>
    </source>
</evidence>
<dbReference type="InterPro" id="IPR003660">
    <property type="entry name" value="HAMP_dom"/>
</dbReference>
<dbReference type="PANTHER" id="PTHR32089">
    <property type="entry name" value="METHYL-ACCEPTING CHEMOTAXIS PROTEIN MCPB"/>
    <property type="match status" value="1"/>
</dbReference>
<sequence>MGKPKKRCMRFNCMSVRMKLLLGIGGILLLSGVVLTWFTLDRLDHFITVAEQNELHENGLKVLGAIGAEERMAVSLAEVVAGNAEARRMFAAKDRAGLWGMYGEGFGKMKEVYGVRQFQFHLPPAESFLRVHKQKKYGDDLSGFRKTVVMANETKRPVSGLEKGVAGLGIRGVVPMFDVAGGHVGTVEFGMSIDQQFFDELKEEGGVDYVMYMRQGEAGKAGGVLEVFASTMGEVDLLDGENLAVALDGEEHIYHIEYEGNPTAVFTTVIRDYQGEIVGVLEVVKDRSEYMAIRKQIQYATMLICALTLLVSIAATGWFLRVMVKRPIDEVAGAMERMADGDMRFRFEVSKKDEIGHLQRSYNTFADRVSDVISKVGESAQEVALAAEEVAETSDHIADGMREQASQIEQTASAVEELSVSVDEVATQSHDATQEAIRSGEVANQGGAAVKQTIDDINEVSERVKHGAESVNQLGERGQQISEILTFINEIADQTNLLALNAAIEAARAGEYGRGFAVVADEVRSLADRTTKATNEIALSIKTMQSETADAVELMNRSCEHVQVGVEHVSEAGDYLEEIVASADMVAKKVEGIATASQQQALASEQIAQAVESISSVTKQSQDATEQAATAGHNLAKRAEGMMEVISGFRIAG</sequence>
<proteinExistence type="inferred from homology"/>
<dbReference type="SUPFAM" id="SSF103190">
    <property type="entry name" value="Sensory domain-like"/>
    <property type="match status" value="1"/>
</dbReference>
<dbReference type="Gene3D" id="3.30.450.20">
    <property type="entry name" value="PAS domain"/>
    <property type="match status" value="1"/>
</dbReference>
<feature type="transmembrane region" description="Helical" evidence="5">
    <location>
        <begin position="297"/>
        <end position="320"/>
    </location>
</feature>
<dbReference type="SMART" id="SM00283">
    <property type="entry name" value="MA"/>
    <property type="match status" value="1"/>
</dbReference>
<dbReference type="InterPro" id="IPR029150">
    <property type="entry name" value="dCache_3"/>
</dbReference>
<dbReference type="KEGG" id="pcor:KS4_35540"/>
<dbReference type="SMART" id="SM00304">
    <property type="entry name" value="HAMP"/>
    <property type="match status" value="1"/>
</dbReference>
<comment type="subcellular location">
    <subcellularLocation>
        <location evidence="1">Membrane</location>
    </subcellularLocation>
</comment>
<dbReference type="CDD" id="cd06225">
    <property type="entry name" value="HAMP"/>
    <property type="match status" value="1"/>
</dbReference>
<keyword evidence="5" id="KW-0812">Transmembrane</keyword>
<evidence type="ECO:0000259" key="6">
    <source>
        <dbReference type="PROSITE" id="PS50111"/>
    </source>
</evidence>
<evidence type="ECO:0000256" key="2">
    <source>
        <dbReference type="ARBA" id="ARBA00023224"/>
    </source>
</evidence>
<dbReference type="InterPro" id="IPR004089">
    <property type="entry name" value="MCPsignal_dom"/>
</dbReference>
<dbReference type="Proteomes" id="UP000317369">
    <property type="component" value="Chromosome"/>
</dbReference>
<evidence type="ECO:0000256" key="1">
    <source>
        <dbReference type="ARBA" id="ARBA00004370"/>
    </source>
</evidence>
<evidence type="ECO:0000256" key="5">
    <source>
        <dbReference type="SAM" id="Phobius"/>
    </source>
</evidence>
<dbReference type="EMBL" id="CP036425">
    <property type="protein sequence ID" value="QDU35471.1"/>
    <property type="molecule type" value="Genomic_DNA"/>
</dbReference>
<dbReference type="PROSITE" id="PS50111">
    <property type="entry name" value="CHEMOTAXIS_TRANSDUC_2"/>
    <property type="match status" value="1"/>
</dbReference>
<dbReference type="InterPro" id="IPR029151">
    <property type="entry name" value="Sensor-like_sf"/>
</dbReference>
<dbReference type="CDD" id="cd11386">
    <property type="entry name" value="MCP_signal"/>
    <property type="match status" value="1"/>
</dbReference>
<keyword evidence="5" id="KW-1133">Transmembrane helix</keyword>
<dbReference type="Gene3D" id="1.10.287.950">
    <property type="entry name" value="Methyl-accepting chemotaxis protein"/>
    <property type="match status" value="1"/>
</dbReference>
<dbReference type="SUPFAM" id="SSF58104">
    <property type="entry name" value="Methyl-accepting chemotaxis protein (MCP) signaling domain"/>
    <property type="match status" value="1"/>
</dbReference>
<gene>
    <name evidence="8" type="primary">ctpH</name>
    <name evidence="8" type="ORF">KS4_35540</name>
</gene>
<dbReference type="InterPro" id="IPR004090">
    <property type="entry name" value="Chemotax_Me-accpt_rcpt"/>
</dbReference>